<dbReference type="InterPro" id="IPR011990">
    <property type="entry name" value="TPR-like_helical_dom_sf"/>
</dbReference>
<keyword evidence="1" id="KW-0812">Transmembrane</keyword>
<evidence type="ECO:0000256" key="1">
    <source>
        <dbReference type="SAM" id="Phobius"/>
    </source>
</evidence>
<keyword evidence="1" id="KW-0472">Membrane</keyword>
<dbReference type="Gene3D" id="1.25.40.10">
    <property type="entry name" value="Tetratricopeptide repeat domain"/>
    <property type="match status" value="1"/>
</dbReference>
<accession>A0ABW0EFB5</accession>
<reference evidence="3" key="1">
    <citation type="journal article" date="2019" name="Int. J. Syst. Evol. Microbiol.">
        <title>The Global Catalogue of Microorganisms (GCM) 10K type strain sequencing project: providing services to taxonomists for standard genome sequencing and annotation.</title>
        <authorList>
            <consortium name="The Broad Institute Genomics Platform"/>
            <consortium name="The Broad Institute Genome Sequencing Center for Infectious Disease"/>
            <person name="Wu L."/>
            <person name="Ma J."/>
        </authorList>
    </citation>
    <scope>NUCLEOTIDE SEQUENCE [LARGE SCALE GENOMIC DNA]</scope>
    <source>
        <strain evidence="3">KACC 12602</strain>
    </source>
</reference>
<feature type="transmembrane region" description="Helical" evidence="1">
    <location>
        <begin position="162"/>
        <end position="182"/>
    </location>
</feature>
<dbReference type="Proteomes" id="UP001596161">
    <property type="component" value="Unassembled WGS sequence"/>
</dbReference>
<dbReference type="EMBL" id="JBHSKT010000010">
    <property type="protein sequence ID" value="MFC5271906.1"/>
    <property type="molecule type" value="Genomic_DNA"/>
</dbReference>
<sequence>MQNYFYNFCLFFFTILLSFSQPVYSQKFTPQLQAADSLYKKKQYLKSLELYQDILQNGEEYTPQMLLKMAYMEEALHRYERSMYYLNLYYNRHPSRTVLRKMEEVAQTHGLTGYQYRDIDFFRTQFKKYYMKILELMLIVAVATVTIMFLKRQKDFFRKPAFQISFMFYLAFLFYYINFLTFRREGITQTRQAALMAQPSAGAKWLVNFAPGNRLFITGETDIWYKVKWNNKSAFIRKKNLQVLPD</sequence>
<name>A0ABW0EFB5_9BACT</name>
<keyword evidence="3" id="KW-1185">Reference proteome</keyword>
<evidence type="ECO:0000313" key="3">
    <source>
        <dbReference type="Proteomes" id="UP001596161"/>
    </source>
</evidence>
<gene>
    <name evidence="2" type="ORF">ACFPIB_14915</name>
</gene>
<dbReference type="RefSeq" id="WP_378018265.1">
    <property type="nucleotide sequence ID" value="NZ_JBHSKT010000010.1"/>
</dbReference>
<protein>
    <submittedName>
        <fullName evidence="2">Tol-pal system YbgF family protein</fullName>
    </submittedName>
</protein>
<organism evidence="2 3">
    <name type="scientific">Adhaeribacter terreus</name>
    <dbReference type="NCBI Taxonomy" id="529703"/>
    <lineage>
        <taxon>Bacteria</taxon>
        <taxon>Pseudomonadati</taxon>
        <taxon>Bacteroidota</taxon>
        <taxon>Cytophagia</taxon>
        <taxon>Cytophagales</taxon>
        <taxon>Hymenobacteraceae</taxon>
        <taxon>Adhaeribacter</taxon>
    </lineage>
</organism>
<keyword evidence="1" id="KW-1133">Transmembrane helix</keyword>
<feature type="transmembrane region" description="Helical" evidence="1">
    <location>
        <begin position="129"/>
        <end position="150"/>
    </location>
</feature>
<comment type="caution">
    <text evidence="2">The sequence shown here is derived from an EMBL/GenBank/DDBJ whole genome shotgun (WGS) entry which is preliminary data.</text>
</comment>
<proteinExistence type="predicted"/>
<evidence type="ECO:0000313" key="2">
    <source>
        <dbReference type="EMBL" id="MFC5271906.1"/>
    </source>
</evidence>